<sequence>ENWEELTGRIVKFISELPQAERLDQGRGPKADFSTVCDVAKLIQPGEWTTYGDLSIAVTGQSSSAMAIGNMARTRTDFPNPHRILNLRGQIPSGWRSHEGHGPEECRRRLEEEGVAFQENGAAAVDNRLLVEQLSSRMGQSTAE</sequence>
<dbReference type="EMBL" id="UINC01195086">
    <property type="protein sequence ID" value="SVE11493.1"/>
    <property type="molecule type" value="Genomic_DNA"/>
</dbReference>
<name>A0A383AVA3_9ZZZZ</name>
<dbReference type="InterPro" id="IPR036388">
    <property type="entry name" value="WH-like_DNA-bd_sf"/>
</dbReference>
<feature type="domain" description="Methylated-DNA-[protein]-cysteine S-methyltransferase DNA binding" evidence="1">
    <location>
        <begin position="35"/>
        <end position="115"/>
    </location>
</feature>
<feature type="non-terminal residue" evidence="2">
    <location>
        <position position="1"/>
    </location>
</feature>
<reference evidence="2" key="1">
    <citation type="submission" date="2018-05" db="EMBL/GenBank/DDBJ databases">
        <authorList>
            <person name="Lanie J.A."/>
            <person name="Ng W.-L."/>
            <person name="Kazmierczak K.M."/>
            <person name="Andrzejewski T.M."/>
            <person name="Davidsen T.M."/>
            <person name="Wayne K.J."/>
            <person name="Tettelin H."/>
            <person name="Glass J.I."/>
            <person name="Rusch D."/>
            <person name="Podicherti R."/>
            <person name="Tsui H.-C.T."/>
            <person name="Winkler M.E."/>
        </authorList>
    </citation>
    <scope>NUCLEOTIDE SEQUENCE</scope>
</reference>
<dbReference type="InterPro" id="IPR014048">
    <property type="entry name" value="MethylDNA_cys_MeTrfase_DNA-bd"/>
</dbReference>
<protein>
    <recommendedName>
        <fullName evidence="1">Methylated-DNA-[protein]-cysteine S-methyltransferase DNA binding domain-containing protein</fullName>
    </recommendedName>
</protein>
<evidence type="ECO:0000259" key="1">
    <source>
        <dbReference type="Pfam" id="PF01035"/>
    </source>
</evidence>
<dbReference type="AlphaFoldDB" id="A0A383AVA3"/>
<dbReference type="Pfam" id="PF01035">
    <property type="entry name" value="DNA_binding_1"/>
    <property type="match status" value="1"/>
</dbReference>
<organism evidence="2">
    <name type="scientific">marine metagenome</name>
    <dbReference type="NCBI Taxonomy" id="408172"/>
    <lineage>
        <taxon>unclassified sequences</taxon>
        <taxon>metagenomes</taxon>
        <taxon>ecological metagenomes</taxon>
    </lineage>
</organism>
<gene>
    <name evidence="2" type="ORF">METZ01_LOCUS464347</name>
</gene>
<dbReference type="GO" id="GO:0006281">
    <property type="term" value="P:DNA repair"/>
    <property type="evidence" value="ECO:0007669"/>
    <property type="project" value="InterPro"/>
</dbReference>
<dbReference type="Gene3D" id="1.10.10.10">
    <property type="entry name" value="Winged helix-like DNA-binding domain superfamily/Winged helix DNA-binding domain"/>
    <property type="match status" value="1"/>
</dbReference>
<accession>A0A383AVA3</accession>
<proteinExistence type="predicted"/>
<evidence type="ECO:0000313" key="2">
    <source>
        <dbReference type="EMBL" id="SVE11493.1"/>
    </source>
</evidence>
<dbReference type="GO" id="GO:0003824">
    <property type="term" value="F:catalytic activity"/>
    <property type="evidence" value="ECO:0007669"/>
    <property type="project" value="InterPro"/>
</dbReference>